<dbReference type="Pfam" id="PF08665">
    <property type="entry name" value="PglZ"/>
    <property type="match status" value="1"/>
</dbReference>
<evidence type="ECO:0000313" key="3">
    <source>
        <dbReference type="Proteomes" id="UP000677265"/>
    </source>
</evidence>
<proteinExistence type="predicted"/>
<comment type="caution">
    <text evidence="1">The sequence shown here is derived from an EMBL/GenBank/DDBJ whole genome shotgun (WGS) entry which is preliminary data.</text>
</comment>
<protein>
    <submittedName>
        <fullName evidence="1">BREX-3 system phosphatase PglZ</fullName>
    </submittedName>
</protein>
<accession>A0A942T4F3</accession>
<organism evidence="1">
    <name type="scientific">Neobacillus citreus</name>
    <dbReference type="NCBI Taxonomy" id="2833578"/>
    <lineage>
        <taxon>Bacteria</taxon>
        <taxon>Bacillati</taxon>
        <taxon>Bacillota</taxon>
        <taxon>Bacilli</taxon>
        <taxon>Bacillales</taxon>
        <taxon>Bacillaceae</taxon>
        <taxon>Neobacillus</taxon>
    </lineage>
</organism>
<dbReference type="RefSeq" id="WP_213145784.1">
    <property type="nucleotide sequence ID" value="NZ_JAGYPE020000009.1"/>
</dbReference>
<dbReference type="EMBL" id="JAGYPE020000009">
    <property type="protein sequence ID" value="MCH6265331.1"/>
    <property type="molecule type" value="Genomic_DNA"/>
</dbReference>
<sequence>MTNWRDQVLRQFNQNNPLYLVLDRDQLLLDEMILTRLNEENIQVVNFSDSILFRYEFEHEYRTRIERRDGCLLVRAEGQVYHVFSYDLLQTGQRVQLDLANIFSKFSTQIIRQLDVEVFDALYAAHERYQGSSSNKDTLDFLTKHIYKLPYDLVYTRAELWKLLLTIHYELDSIPDVVKEYIVSVLIQKSDLAEMPIQELVFSSSFFYNYLGAEWDTFVHQVHNLAVTQSGVAIEDESYYEAHPFTNPYMKGILDNLFVEGLLQPVEGLPDNDLPAWMHVGMKIDTTRTEKIQLEHLYQRLKESTINDYRYKEWIKYAELYGQFKHRAIVTGTFTQEAAEISDQMNKPFEKWMLQHYGLLSTLPHLPLPKMVHHISHYLAAQEENKLALLVMDGMGFVQWAQIREELIRQGLSFEENGVFAWVPTLTSVSRQSIFSGMKPFYFANSISTTNKESVLWNTFWEDQGVPRKNISYQRGLGQEKYEKENILPLHQPNVRVYGAVIDIVDRMLHGSIQGARSVSSELRIWLETNYLYCLIKDLQEVGFTIYITADHGNRESVGIGRISEGVLAETKGERVRIYDSTQLRDYASDKYDQTLKWNDVGLPGHYHVLLAKDDAAFVNRGETIMSHGGISIEEVIVPFIKVMS</sequence>
<dbReference type="NCBIfam" id="NF033449">
    <property type="entry name" value="BREX_PglZ_3"/>
    <property type="match status" value="1"/>
</dbReference>
<evidence type="ECO:0000313" key="2">
    <source>
        <dbReference type="EMBL" id="MCH6265331.1"/>
    </source>
</evidence>
<keyword evidence="3" id="KW-1185">Reference proteome</keyword>
<dbReference type="SUPFAM" id="SSF53649">
    <property type="entry name" value="Alkaline phosphatase-like"/>
    <property type="match status" value="1"/>
</dbReference>
<name>A0A942T4F3_9BACI</name>
<dbReference type="Proteomes" id="UP000677265">
    <property type="component" value="Unassembled WGS sequence"/>
</dbReference>
<dbReference type="AlphaFoldDB" id="A0A942T4F3"/>
<dbReference type="EMBL" id="JAGYPE010000006">
    <property type="protein sequence ID" value="MBS4185982.1"/>
    <property type="molecule type" value="Genomic_DNA"/>
</dbReference>
<dbReference type="InterPro" id="IPR017850">
    <property type="entry name" value="Alkaline_phosphatase_core_sf"/>
</dbReference>
<gene>
    <name evidence="1" type="primary">pglZ</name>
    <name evidence="2" type="ORF">KHB02_007290</name>
    <name evidence="1" type="ORF">KHB02_31815</name>
</gene>
<evidence type="ECO:0000313" key="1">
    <source>
        <dbReference type="EMBL" id="MBS4185982.1"/>
    </source>
</evidence>
<reference evidence="1" key="1">
    <citation type="submission" date="2021-05" db="EMBL/GenBank/DDBJ databases">
        <title>Novel Bacillus species.</title>
        <authorList>
            <person name="Liu G."/>
        </authorList>
    </citation>
    <scope>NUCLEOTIDE SEQUENCE</scope>
    <source>
        <strain evidence="1 3">FJAT-50051</strain>
    </source>
</reference>